<dbReference type="Proteomes" id="UP000000329">
    <property type="component" value="Chromosome"/>
</dbReference>
<organism evidence="2 3">
    <name type="scientific">Herbaspirillum seropedicae (strain SmR1)</name>
    <dbReference type="NCBI Taxonomy" id="757424"/>
    <lineage>
        <taxon>Bacteria</taxon>
        <taxon>Pseudomonadati</taxon>
        <taxon>Pseudomonadota</taxon>
        <taxon>Betaproteobacteria</taxon>
        <taxon>Burkholderiales</taxon>
        <taxon>Oxalobacteraceae</taxon>
        <taxon>Herbaspirillum</taxon>
    </lineage>
</organism>
<evidence type="ECO:0000313" key="3">
    <source>
        <dbReference type="Proteomes" id="UP000000329"/>
    </source>
</evidence>
<proteinExistence type="predicted"/>
<dbReference type="EMBL" id="CP002039">
    <property type="protein sequence ID" value="ADJ62871.1"/>
    <property type="molecule type" value="Genomic_DNA"/>
</dbReference>
<feature type="compositionally biased region" description="Pro residues" evidence="1">
    <location>
        <begin position="59"/>
        <end position="71"/>
    </location>
</feature>
<protein>
    <submittedName>
        <fullName evidence="2">Uncharacterized protein</fullName>
    </submittedName>
</protein>
<feature type="compositionally biased region" description="Low complexity" evidence="1">
    <location>
        <begin position="87"/>
        <end position="106"/>
    </location>
</feature>
<evidence type="ECO:0000313" key="2">
    <source>
        <dbReference type="EMBL" id="ADJ62871.1"/>
    </source>
</evidence>
<dbReference type="AlphaFoldDB" id="D8IP51"/>
<accession>D8IP51</accession>
<feature type="region of interest" description="Disordered" evidence="1">
    <location>
        <begin position="141"/>
        <end position="160"/>
    </location>
</feature>
<feature type="region of interest" description="Disordered" evidence="1">
    <location>
        <begin position="40"/>
        <end position="132"/>
    </location>
</feature>
<evidence type="ECO:0000256" key="1">
    <source>
        <dbReference type="SAM" id="MobiDB-lite"/>
    </source>
</evidence>
<keyword evidence="3" id="KW-1185">Reference proteome</keyword>
<gene>
    <name evidence="2" type="ordered locus">Hsero_1355</name>
</gene>
<dbReference type="HOGENOM" id="CLU_1336004_0_0_4"/>
<dbReference type="KEGG" id="hse:Hsero_1355"/>
<name>D8IP51_HERSS</name>
<reference evidence="2 3" key="1">
    <citation type="submission" date="2010-04" db="EMBL/GenBank/DDBJ databases">
        <title>The genome of Herbaspirillum seropedicae SmR1, an endophytic, nitrogen-fixing, plant-growth promoting beta-Proteobacteria.</title>
        <authorList>
            <person name="Pedrosa F.O."/>
            <person name="Monteiro R.A."/>
            <person name="Wassem R."/>
            <person name="Cruz L.M."/>
            <person name="Ayub R.A."/>
            <person name="Colauto N.B."/>
            <person name="Fernandez M.A."/>
            <person name="Fungaro M.H.P."/>
            <person name="Grisard E.C."/>
            <person name="Hungria M."/>
            <person name="Madeira H.M.F."/>
            <person name="Nodari R.O."/>
            <person name="Osaku C.A."/>
            <person name="Petzl-Erler M.L."/>
            <person name="Terenzi H."/>
            <person name="Vieira L.G.E."/>
            <person name="Almeida M.I.M."/>
            <person name="Alves L.R."/>
            <person name="Arantes O.M.N."/>
            <person name="Balsanelli E."/>
            <person name="Barcellos F.G."/>
            <person name="Baura V.A."/>
            <person name="Binde D.R."/>
            <person name="Campo R.J."/>
            <person name="Chubatsu L.S."/>
            <person name="Chueire L.M.O."/>
            <person name="Ciferri R.R."/>
            <person name="Correa L.C."/>
            <person name="da Conceicao Silva J.L."/>
            <person name="Dabul A.N.G."/>
            <person name="Dambros B.P."/>
            <person name="Faoro H."/>
            <person name="Favetti A."/>
            <person name="Friedermann G."/>
            <person name="Furlaneto M.C."/>
            <person name="Gasques L.S."/>
            <person name="Gimenes C.C.T."/>
            <person name="Gioppo N.M.R."/>
            <person name="Glienke-Blanco C."/>
            <person name="Godoy L.P."/>
            <person name="Guerra M.P."/>
            <person name="Karp S."/>
            <person name="Kava-Cordeiro V."/>
            <person name="Margarido V.P."/>
            <person name="Mathioni S.M."/>
            <person name="Menck-Soares M.A."/>
            <person name="Murace N.K."/>
            <person name="Nicolas M.F."/>
            <person name="Oliveira C.E.C."/>
            <person name="Pagnan N.A.B."/>
            <person name="Pamphile J.A."/>
            <person name="Patussi E.V."/>
            <person name="Pereira L.F.P."/>
            <person name="Pereira-Ferrari L."/>
            <person name="Pinto F.G.S."/>
            <person name="Precoma C."/>
            <person name="Prioli A.J."/>
            <person name="Prioli S.M.A.P."/>
            <person name="Raittz R.T."/>
            <person name="Ramos H.J.O."/>
            <person name="Ribeiro E.M.S.F."/>
            <person name="Rigo L.U."/>
            <person name="Rocha C.L.M.S.C."/>
            <person name="Rocha S.N."/>
            <person name="Santos K."/>
            <person name="Satori D."/>
            <person name="Silva A.G."/>
            <person name="Simao R.C.G."/>
            <person name="Soares M.A.M."/>
            <person name="Souza E.M."/>
            <person name="Steffens M.B.R."/>
            <person name="Steindel M."/>
            <person name="Tadra-Sfeir M.Z."/>
            <person name="Takahashi E.K."/>
            <person name="Torres R.A."/>
            <person name="Valle J.S."/>
            <person name="Vernal J.I."/>
            <person name="Vilas-Boas L.A."/>
            <person name="Watanabe M.A.E."/>
            <person name="Weiss V.A."/>
            <person name="Yates M.A."/>
            <person name="Souza E.M."/>
        </authorList>
    </citation>
    <scope>NUCLEOTIDE SEQUENCE [LARGE SCALE GENOMIC DNA]</scope>
    <source>
        <strain evidence="2 3">SmR1</strain>
    </source>
</reference>
<sequence>MRTMTQWKGMPRPWLLGIIASILLHAGGVVFIAQQSLSDQRDIDGPRPLTGILYVQPRPSLPSPSPLPPANAKPAATRPRLAPPPANHAADAAAQSSSAAALASRPQKSDGMVADNHDLPPAPTGGQDSGLVLSLPANASKARGLHPNSNTPDPADRKLTLSRPKDVLAEGIREAAIPDCLSENQAGGLLALPGILYRAASGKCK</sequence>